<name>A0A7M1RYI4_9CAUD</name>
<dbReference type="RefSeq" id="YP_010110228.1">
    <property type="nucleotide sequence ID" value="NC_055868.1"/>
</dbReference>
<protein>
    <submittedName>
        <fullName evidence="1">Uncharacterized protein</fullName>
    </submittedName>
</protein>
<dbReference type="Proteomes" id="UP000593838">
    <property type="component" value="Segment"/>
</dbReference>
<dbReference type="EMBL" id="MT774375">
    <property type="protein sequence ID" value="QOR58070.1"/>
    <property type="molecule type" value="Genomic_DNA"/>
</dbReference>
<evidence type="ECO:0000313" key="1">
    <source>
        <dbReference type="EMBL" id="QOR58070.1"/>
    </source>
</evidence>
<reference evidence="1 2" key="1">
    <citation type="submission" date="2020-07" db="EMBL/GenBank/DDBJ databases">
        <title>Taxonomic proposal: Crassvirales, a new order of highly abundant and diverse bacterial viruses.</title>
        <authorList>
            <person name="Shkoporov A.N."/>
            <person name="Stockdale S.R."/>
            <person name="Guerin E."/>
            <person name="Ross R.P."/>
            <person name="Hill C."/>
        </authorList>
    </citation>
    <scope>NUCLEOTIDE SEQUENCE [LARGE SCALE GENOMIC DNA]</scope>
</reference>
<evidence type="ECO:0000313" key="2">
    <source>
        <dbReference type="Proteomes" id="UP000593838"/>
    </source>
</evidence>
<sequence length="202" mass="23708">MIFSKVKLAIAVIFSLLLFNNVRLTKKVNDLDKQVGIAMNNAQVWEDIANQNKNEARLLELTVNDFKNSNDSLIKVARGQQKKLNIKDKQLRQVASTETVIRDTTVKIIPSKEKDFCVELKPNQLTTITVARKDSVFTHTMEILNHQDLFVYEDKVYRRRYKNWFQRLIHFDFKKDKISKYQIINSNDLIQVLDTRVIHISE</sequence>
<accession>A0A7M1RYI4</accession>
<dbReference type="GeneID" id="65128522"/>
<keyword evidence="2" id="KW-1185">Reference proteome</keyword>
<organism evidence="1 2">
    <name type="scientific">uncultured phage cr50_1</name>
    <dbReference type="NCBI Taxonomy" id="2772059"/>
    <lineage>
        <taxon>Viruses</taxon>
        <taxon>Duplodnaviria</taxon>
        <taxon>Heunggongvirae</taxon>
        <taxon>Uroviricota</taxon>
        <taxon>Caudoviricetes</taxon>
        <taxon>Crassvirales</taxon>
        <taxon>Suoliviridae</taxon>
        <taxon>Boorivirinae</taxon>
        <taxon>Cohcovirus</taxon>
        <taxon>Cohcovirus hiberniae</taxon>
    </lineage>
</organism>
<dbReference type="KEGG" id="vg:65128522"/>
<proteinExistence type="predicted"/>